<reference evidence="5" key="1">
    <citation type="journal article" date="2023" name="Mol. Biol. Evol.">
        <title>Third-Generation Sequencing Reveals the Adaptive Role of the Epigenome in Three Deep-Sea Polychaetes.</title>
        <authorList>
            <person name="Perez M."/>
            <person name="Aroh O."/>
            <person name="Sun Y."/>
            <person name="Lan Y."/>
            <person name="Juniper S.K."/>
            <person name="Young C.R."/>
            <person name="Angers B."/>
            <person name="Qian P.Y."/>
        </authorList>
    </citation>
    <scope>NUCLEOTIDE SEQUENCE</scope>
    <source>
        <strain evidence="5">R07B-5</strain>
    </source>
</reference>
<name>A0AAD9NZD3_RIDPI</name>
<accession>A0AAD9NZD3</accession>
<feature type="region of interest" description="Disordered" evidence="4">
    <location>
        <begin position="447"/>
        <end position="473"/>
    </location>
</feature>
<keyword evidence="6" id="KW-1185">Reference proteome</keyword>
<feature type="compositionally biased region" description="Polar residues" evidence="4">
    <location>
        <begin position="382"/>
        <end position="391"/>
    </location>
</feature>
<dbReference type="PANTHER" id="PTHR19232:SF7">
    <property type="entry name" value="CENTROCORTIN, ISOFORM A"/>
    <property type="match status" value="1"/>
</dbReference>
<comment type="caution">
    <text evidence="5">The sequence shown here is derived from an EMBL/GenBank/DDBJ whole genome shotgun (WGS) entry which is preliminary data.</text>
</comment>
<feature type="region of interest" description="Disordered" evidence="4">
    <location>
        <begin position="145"/>
        <end position="164"/>
    </location>
</feature>
<feature type="compositionally biased region" description="Basic and acidic residues" evidence="4">
    <location>
        <begin position="447"/>
        <end position="460"/>
    </location>
</feature>
<dbReference type="Proteomes" id="UP001209878">
    <property type="component" value="Unassembled WGS sequence"/>
</dbReference>
<gene>
    <name evidence="5" type="ORF">NP493_241g06042</name>
</gene>
<feature type="compositionally biased region" description="Polar residues" evidence="4">
    <location>
        <begin position="461"/>
        <end position="473"/>
    </location>
</feature>
<feature type="coiled-coil region" evidence="3">
    <location>
        <begin position="228"/>
        <end position="255"/>
    </location>
</feature>
<protein>
    <recommendedName>
        <fullName evidence="7">Cerebellar degeneration-related protein 2-like</fullName>
    </recommendedName>
</protein>
<evidence type="ECO:0000256" key="1">
    <source>
        <dbReference type="ARBA" id="ARBA00009019"/>
    </source>
</evidence>
<dbReference type="EMBL" id="JAODUO010000241">
    <property type="protein sequence ID" value="KAK2185293.1"/>
    <property type="molecule type" value="Genomic_DNA"/>
</dbReference>
<feature type="compositionally biased region" description="Basic and acidic residues" evidence="4">
    <location>
        <begin position="410"/>
        <end position="427"/>
    </location>
</feature>
<evidence type="ECO:0000256" key="3">
    <source>
        <dbReference type="SAM" id="Coils"/>
    </source>
</evidence>
<feature type="region of interest" description="Disordered" evidence="4">
    <location>
        <begin position="374"/>
        <end position="427"/>
    </location>
</feature>
<evidence type="ECO:0000313" key="6">
    <source>
        <dbReference type="Proteomes" id="UP001209878"/>
    </source>
</evidence>
<sequence length="473" mass="54386">MSTQDEYTLYPDQEYSEENDEVWYENDLQLAAQLGKSLLDRNRQLEAELRLSQQTQVDQAKEIQLLVKQLDVLRNVNESRMRIYEEVDRHSQIQEKKNEELLQDVKTCTQRIHELTDEVSSLEERYEEAQLTIDELKSERNVRQKRPQRTWSVPSLPEKGCDDTDGLTSYARFDQQIIEKDEQRRRNDHIRQLKLQLHTEKTRRCNLEKELDILVQENQSLAGDREVYEAQSQRVLQLERDLETAQLNSEQLCKKCGRQTADVTGGDSGELLEHDLNDLKDIPHGELLRLKNGGSAYGSRESLNLIGLETEDGIGEVCSFLIDAKQSPDSPSALSNDDGGKNIDSVSILGELEEQYRKLVKKYEAVIEVKNKTRESRDVDTETNPEPTTSGEKPRELEVTPTTQTSCWHLDLRSPVDPTDHHFENGPPEYKRLFKEIFDTLRRSVVYEDGKVTHNGRPDTGDSSNGDSAATQK</sequence>
<organism evidence="5 6">
    <name type="scientific">Ridgeia piscesae</name>
    <name type="common">Tubeworm</name>
    <dbReference type="NCBI Taxonomy" id="27915"/>
    <lineage>
        <taxon>Eukaryota</taxon>
        <taxon>Metazoa</taxon>
        <taxon>Spiralia</taxon>
        <taxon>Lophotrochozoa</taxon>
        <taxon>Annelida</taxon>
        <taxon>Polychaeta</taxon>
        <taxon>Sedentaria</taxon>
        <taxon>Canalipalpata</taxon>
        <taxon>Sabellida</taxon>
        <taxon>Siboglinidae</taxon>
        <taxon>Ridgeia</taxon>
    </lineage>
</organism>
<evidence type="ECO:0008006" key="7">
    <source>
        <dbReference type="Google" id="ProtNLM"/>
    </source>
</evidence>
<dbReference type="AlphaFoldDB" id="A0AAD9NZD3"/>
<evidence type="ECO:0000313" key="5">
    <source>
        <dbReference type="EMBL" id="KAK2185293.1"/>
    </source>
</evidence>
<evidence type="ECO:0000256" key="4">
    <source>
        <dbReference type="SAM" id="MobiDB-lite"/>
    </source>
</evidence>
<keyword evidence="2 3" id="KW-0175">Coiled coil</keyword>
<dbReference type="InterPro" id="IPR026079">
    <property type="entry name" value="CDR2"/>
</dbReference>
<comment type="similarity">
    <text evidence="1">Belongs to the CDR2 family.</text>
</comment>
<proteinExistence type="inferred from homology"/>
<dbReference type="PANTHER" id="PTHR19232">
    <property type="entry name" value="CENTROCORTIN FAMILY MEMBER"/>
    <property type="match status" value="1"/>
</dbReference>
<evidence type="ECO:0000256" key="2">
    <source>
        <dbReference type="ARBA" id="ARBA00023054"/>
    </source>
</evidence>